<dbReference type="InterPro" id="IPR001849">
    <property type="entry name" value="PH_domain"/>
</dbReference>
<feature type="region of interest" description="Disordered" evidence="1">
    <location>
        <begin position="319"/>
        <end position="345"/>
    </location>
</feature>
<protein>
    <recommendedName>
        <fullName evidence="2">PH domain-containing protein</fullName>
    </recommendedName>
</protein>
<feature type="region of interest" description="Disordered" evidence="1">
    <location>
        <begin position="522"/>
        <end position="569"/>
    </location>
</feature>
<feature type="region of interest" description="Disordered" evidence="1">
    <location>
        <begin position="1833"/>
        <end position="1861"/>
    </location>
</feature>
<feature type="region of interest" description="Disordered" evidence="1">
    <location>
        <begin position="2101"/>
        <end position="2121"/>
    </location>
</feature>
<evidence type="ECO:0000313" key="4">
    <source>
        <dbReference type="Proteomes" id="UP001558652"/>
    </source>
</evidence>
<dbReference type="SUPFAM" id="SSF50729">
    <property type="entry name" value="PH domain-like"/>
    <property type="match status" value="1"/>
</dbReference>
<feature type="region of interest" description="Disordered" evidence="1">
    <location>
        <begin position="1472"/>
        <end position="1494"/>
    </location>
</feature>
<feature type="region of interest" description="Disordered" evidence="1">
    <location>
        <begin position="1322"/>
        <end position="1367"/>
    </location>
</feature>
<dbReference type="CDD" id="cd13248">
    <property type="entry name" value="PH_PEPP1_2_3"/>
    <property type="match status" value="1"/>
</dbReference>
<proteinExistence type="predicted"/>
<feature type="compositionally biased region" description="Low complexity" evidence="1">
    <location>
        <begin position="687"/>
        <end position="697"/>
    </location>
</feature>
<dbReference type="InterPro" id="IPR011993">
    <property type="entry name" value="PH-like_dom_sf"/>
</dbReference>
<gene>
    <name evidence="3" type="ORF">AAG570_008253</name>
</gene>
<feature type="region of interest" description="Disordered" evidence="1">
    <location>
        <begin position="952"/>
        <end position="993"/>
    </location>
</feature>
<dbReference type="PROSITE" id="PS50003">
    <property type="entry name" value="PH_DOMAIN"/>
    <property type="match status" value="1"/>
</dbReference>
<dbReference type="SMART" id="SM00233">
    <property type="entry name" value="PH"/>
    <property type="match status" value="1"/>
</dbReference>
<feature type="region of interest" description="Disordered" evidence="1">
    <location>
        <begin position="665"/>
        <end position="744"/>
    </location>
</feature>
<feature type="region of interest" description="Disordered" evidence="1">
    <location>
        <begin position="260"/>
        <end position="295"/>
    </location>
</feature>
<evidence type="ECO:0000313" key="3">
    <source>
        <dbReference type="EMBL" id="KAL1110176.1"/>
    </source>
</evidence>
<comment type="caution">
    <text evidence="3">The sequence shown here is derived from an EMBL/GenBank/DDBJ whole genome shotgun (WGS) entry which is preliminary data.</text>
</comment>
<feature type="region of interest" description="Disordered" evidence="1">
    <location>
        <begin position="1889"/>
        <end position="1917"/>
    </location>
</feature>
<dbReference type="PANTHER" id="PTHR12752">
    <property type="entry name" value="PHOSPHOINOSITOL 3-PHOSPHATE-BINDING PROTEIN"/>
    <property type="match status" value="1"/>
</dbReference>
<organism evidence="3 4">
    <name type="scientific">Ranatra chinensis</name>
    <dbReference type="NCBI Taxonomy" id="642074"/>
    <lineage>
        <taxon>Eukaryota</taxon>
        <taxon>Metazoa</taxon>
        <taxon>Ecdysozoa</taxon>
        <taxon>Arthropoda</taxon>
        <taxon>Hexapoda</taxon>
        <taxon>Insecta</taxon>
        <taxon>Pterygota</taxon>
        <taxon>Neoptera</taxon>
        <taxon>Paraneoptera</taxon>
        <taxon>Hemiptera</taxon>
        <taxon>Heteroptera</taxon>
        <taxon>Panheteroptera</taxon>
        <taxon>Nepomorpha</taxon>
        <taxon>Nepidae</taxon>
        <taxon>Ranatrinae</taxon>
        <taxon>Ranatra</taxon>
    </lineage>
</organism>
<feature type="compositionally biased region" description="Basic and acidic residues" evidence="1">
    <location>
        <begin position="281"/>
        <end position="292"/>
    </location>
</feature>
<feature type="compositionally biased region" description="Basic and acidic residues" evidence="1">
    <location>
        <begin position="531"/>
        <end position="542"/>
    </location>
</feature>
<dbReference type="Pfam" id="PF00169">
    <property type="entry name" value="PH"/>
    <property type="match status" value="1"/>
</dbReference>
<dbReference type="InterPro" id="IPR040392">
    <property type="entry name" value="PKHA4-7_PH"/>
</dbReference>
<feature type="compositionally biased region" description="Basic and acidic residues" evidence="1">
    <location>
        <begin position="981"/>
        <end position="993"/>
    </location>
</feature>
<evidence type="ECO:0000259" key="2">
    <source>
        <dbReference type="PROSITE" id="PS50003"/>
    </source>
</evidence>
<feature type="compositionally biased region" description="Polar residues" evidence="1">
    <location>
        <begin position="1326"/>
        <end position="1338"/>
    </location>
</feature>
<feature type="region of interest" description="Disordered" evidence="1">
    <location>
        <begin position="1167"/>
        <end position="1187"/>
    </location>
</feature>
<feature type="compositionally biased region" description="Polar residues" evidence="1">
    <location>
        <begin position="718"/>
        <end position="731"/>
    </location>
</feature>
<keyword evidence="4" id="KW-1185">Reference proteome</keyword>
<name>A0ABD0XSM4_9HEMI</name>
<feature type="compositionally biased region" description="Pro residues" evidence="1">
    <location>
        <begin position="1403"/>
        <end position="1414"/>
    </location>
</feature>
<feature type="compositionally biased region" description="Basic and acidic residues" evidence="1">
    <location>
        <begin position="1348"/>
        <end position="1360"/>
    </location>
</feature>
<feature type="domain" description="PH" evidence="2">
    <location>
        <begin position="116"/>
        <end position="215"/>
    </location>
</feature>
<feature type="compositionally biased region" description="Basic and acidic residues" evidence="1">
    <location>
        <begin position="554"/>
        <end position="569"/>
    </location>
</feature>
<dbReference type="PANTHER" id="PTHR12752:SF9">
    <property type="entry name" value="KRAMER, ISOFORM I"/>
    <property type="match status" value="1"/>
</dbReference>
<feature type="compositionally biased region" description="Polar residues" evidence="1">
    <location>
        <begin position="1172"/>
        <end position="1187"/>
    </location>
</feature>
<feature type="region of interest" description="Disordered" evidence="1">
    <location>
        <begin position="620"/>
        <end position="644"/>
    </location>
</feature>
<evidence type="ECO:0000256" key="1">
    <source>
        <dbReference type="SAM" id="MobiDB-lite"/>
    </source>
</evidence>
<feature type="region of interest" description="Disordered" evidence="1">
    <location>
        <begin position="1392"/>
        <end position="1418"/>
    </location>
</feature>
<sequence length="2168" mass="244982">MASKRRNCSTRTRNRRRLCNLPSFCDLTNFINNANRRLGYKWCPNTIADDGVGLKPVRIDQLRAGGDSFGLDPQSSHPLSNPTLLTMASLKKGGTPVRKGQSQLRSPVIKRSPLAAVTLQGWLHKQGSDGLMLWKKRWFVLSDYCLFYYKGPEEEKLLGSFLLASYKVSPCTAEDKVYRKYSFKAEHANMRTYYFAADNQALMAQWMNALSLASILQESWDEKKNKNNEAPNCGYLISNCVPQIPGQMNTMNIWQPTQCQPLYANAPPKPRRLNDTSSPERSPDRHSEEGRISRMAQPQVYYQNRPPVVVPCNQMPLNNTERRTPDTYGRSKTSVPPTGKIISSKPKLSDYEDVYKQQETLYQKVRYRHPQNPQPPNIVVEAKRFPPRPHSADFLEYDAKRQFEATTVQQPVNHYSGTIQPQRPKSSLDMVYSNDSIHWSEEGYARKMRQSSLYVSPQLQTISNSSRATTPSARHPQMIPVGNYCTSNELASSIMKNHSEAIRQQERRWSEYLDSRDNQFVRSASARLPRPQKEEKIDDGASDRSSITVFKRRNSTDSRDSTTKIQQREESMKRLLEWKQRMLQSPLTRKSSGSSNRGTAQNELSKYYKQQVLRELADQDNRSTHCHKENDISPVPPHHYNEPNWRNGGEIRKWDDECVSQNYFDGKAPRRRHEESGKIRSRSQDGRNSVSRYNSYSSDDEEIEESRDREARKRFRKSSQSGRNRYSSEGTSAPDYENIDTTVHSKTNRERIDYNINFNKSETTEYLNNSSKMNTNSIDKSIKKKPIDSGTLPQSCDSNRVVNIQYDDRLTLSSKHSDSGYDTLQHGHLSQDSQVSDLLKFQFDGNQMSNRISTFPLHTKSTPDEKWGLKLDESRVIKEFSYHYIKSDKEGNTGGSKHSYGQPPNIVQNRIKAFEISKDSDGETKDKFKAQDLLKLSPSLFQSVEENLPFKDCVPASPVPSDQSKQSSRSTKKSILGEKAYMLDKNDKNESGKSVRDLLADFEKKSQLAKEKLAVEEESNGESPGKRYVFSDTETLLYDTSSDADLETNESLLSNLKKANVILSDEEDRDEEVAAVLGKQDNFISSCRDLGRKRDSDRRKRKTSKSSLTDAAYLRLSMAESMVTHDDADSNCSTPLTVSHKKEDSISNEITISLDNHEEHYMPMTPRKKSVLSPTSDIVSHSRSNSTTHTLTLEDFMGTEEENPYVEMTEKGVNMSLLAPDSTDSLFVSKIDPSVINSHINNPESPRYCEIGNADTHYEFIFKSGTNQEPVYMEVNSIIDENKEDGDKHLNDNEIMKCKDNLQSRDDSEEADLQQMVGRNSLPDILNSSAPPLNTGSIKSDSSDADDEASKDLDSLDAPRHPRFSLSDTFRPASYYLGASIGERALIGLTSEHQDSSDSDLVSPPPIPTSPPPLDDLETSLDSTLSIKKGSPLPLKGDNCINENSEQLWNPTPLSGKDLKSVQTRLNALRSPSRHLEEISSETDSVDSSKREQLLKRRPVSADILDSLSESNFIISSPSSGRKSGGSDLDSIGSRNGLAVYLEDGESIDFDQYLEDLQVPDQTSGNVPKDITYEDFGVCLKDKYDVRDQNCIDRIQKSYSELNQQIDDRSTPMMSVSSADKKSGDMRYSEVHYENLQCMFPPSPPSEILEETTSIEMNMDSRLSPKETGSDMSQISGRINLSCKEDKQSGAPYYYSDIIKVDGNSSQTDRSFALSNSRSPRLQTLNNQRENMIDGLGKRNDIGRKVNQIHQYSYQEEGVDEASRLAAELRTASAHLMAIGDKMEFDEKNIYVSDTLQRQKVKSLAGNSIYRSQTPDFRGDSRNIYPFGIRDKSAGSCSSASARGTSDVQLQRRSRSLEGLLDENEDYRTELRQHRGSPGNKIFRLLQTTQQPSPREPSLSVQGIPSSSSNIRIPPPPPDVWEEDALWRENLRRVSIRHTRSLDDLDRDSGPSNIESSPLKDQSNEATYVNGSINSNTRLNQQQYEEDYREGRKVSKKSTDDLDDGVHYERLVRDTESLERMRRGQSYLDGYVWDEEHETFRRGEKVPSNARKLVQPFLEAGLYPTRPPSFEIDREKLRQWDLMSSAPAGMLSAGRVTIKQPTDQQLPTPTPPNSPGAPSGGVLLASDFTHRCPSLMVQQPIVAASSRLLYVVGLSAIPPAPRSVDMGR</sequence>
<accession>A0ABD0XSM4</accession>
<dbReference type="Gene3D" id="2.30.29.30">
    <property type="entry name" value="Pleckstrin-homology domain (PH domain)/Phosphotyrosine-binding domain (PTB)"/>
    <property type="match status" value="1"/>
</dbReference>
<dbReference type="Proteomes" id="UP001558652">
    <property type="component" value="Unassembled WGS sequence"/>
</dbReference>
<dbReference type="EMBL" id="JBFDAA010000023">
    <property type="protein sequence ID" value="KAL1110176.1"/>
    <property type="molecule type" value="Genomic_DNA"/>
</dbReference>
<reference evidence="3 4" key="1">
    <citation type="submission" date="2024-07" db="EMBL/GenBank/DDBJ databases">
        <title>Chromosome-level genome assembly of the water stick insect Ranatra chinensis (Heteroptera: Nepidae).</title>
        <authorList>
            <person name="Liu X."/>
        </authorList>
    </citation>
    <scope>NUCLEOTIDE SEQUENCE [LARGE SCALE GENOMIC DNA]</scope>
    <source>
        <strain evidence="3">Cailab_2021Rc</strain>
        <tissue evidence="3">Muscle</tissue>
    </source>
</reference>
<feature type="region of interest" description="Disordered" evidence="1">
    <location>
        <begin position="1942"/>
        <end position="1966"/>
    </location>
</feature>
<feature type="compositionally biased region" description="Basic and acidic residues" evidence="1">
    <location>
        <begin position="620"/>
        <end position="631"/>
    </location>
</feature>
<feature type="compositionally biased region" description="Basic and acidic residues" evidence="1">
    <location>
        <begin position="672"/>
        <end position="685"/>
    </location>
</feature>
<feature type="compositionally biased region" description="Polar residues" evidence="1">
    <location>
        <begin position="1950"/>
        <end position="1966"/>
    </location>
</feature>
<feature type="compositionally biased region" description="Polar residues" evidence="1">
    <location>
        <begin position="1889"/>
        <end position="1903"/>
    </location>
</feature>